<dbReference type="RefSeq" id="WP_132042502.1">
    <property type="nucleotide sequence ID" value="NZ_SLTR01000008.1"/>
</dbReference>
<evidence type="ECO:0000259" key="1">
    <source>
        <dbReference type="PROSITE" id="PS51186"/>
    </source>
</evidence>
<name>A0ABY2D799_9GAMM</name>
<evidence type="ECO:0000313" key="3">
    <source>
        <dbReference type="Proteomes" id="UP000294823"/>
    </source>
</evidence>
<dbReference type="CDD" id="cd04301">
    <property type="entry name" value="NAT_SF"/>
    <property type="match status" value="1"/>
</dbReference>
<evidence type="ECO:0000313" key="2">
    <source>
        <dbReference type="EMBL" id="TDB02892.1"/>
    </source>
</evidence>
<protein>
    <submittedName>
        <fullName evidence="2">GNAT family N-acetyltransferase</fullName>
    </submittedName>
</protein>
<comment type="caution">
    <text evidence="2">The sequence shown here is derived from an EMBL/GenBank/DDBJ whole genome shotgun (WGS) entry which is preliminary data.</text>
</comment>
<proteinExistence type="predicted"/>
<reference evidence="2 3" key="1">
    <citation type="submission" date="2019-03" db="EMBL/GenBank/DDBJ databases">
        <title>Halomonas marinisediminis sp. nov., a moderately halophilic bacterium isolated from the Bohai Gulf.</title>
        <authorList>
            <person name="Ji X."/>
        </authorList>
    </citation>
    <scope>NUCLEOTIDE SEQUENCE [LARGE SCALE GENOMIC DNA]</scope>
    <source>
        <strain evidence="2 3">204</strain>
    </source>
</reference>
<accession>A0ABY2D799</accession>
<dbReference type="SUPFAM" id="SSF55729">
    <property type="entry name" value="Acyl-CoA N-acyltransferases (Nat)"/>
    <property type="match status" value="1"/>
</dbReference>
<dbReference type="EMBL" id="SLTR01000008">
    <property type="protein sequence ID" value="TDB02892.1"/>
    <property type="molecule type" value="Genomic_DNA"/>
</dbReference>
<gene>
    <name evidence="2" type="ORF">E0702_07665</name>
</gene>
<sequence>MTLKPSSTSSLHCVPRSLGTRAASPVWGARVLAPREHALHADALRRLSHEEQARLQDALVHGADLDTYLTEVLEQADIAVLTADGCLAGFCAFHTDALGQSGAFVALLVLSPEARRRGMVRPLLEATAASAVAKGFDVLALRVRHRDWQTIRFYLRQGFREAGRHGHELEMCLDLTGAFSLVADALTAEPRRYSAGCAGR</sequence>
<feature type="domain" description="N-acetyltransferase" evidence="1">
    <location>
        <begin position="42"/>
        <end position="176"/>
    </location>
</feature>
<dbReference type="PROSITE" id="PS51186">
    <property type="entry name" value="GNAT"/>
    <property type="match status" value="1"/>
</dbReference>
<keyword evidence="3" id="KW-1185">Reference proteome</keyword>
<dbReference type="InterPro" id="IPR000182">
    <property type="entry name" value="GNAT_dom"/>
</dbReference>
<dbReference type="Pfam" id="PF00583">
    <property type="entry name" value="Acetyltransf_1"/>
    <property type="match status" value="1"/>
</dbReference>
<organism evidence="2 3">
    <name type="scientific">Halomonas marinisediminis</name>
    <dbReference type="NCBI Taxonomy" id="2546095"/>
    <lineage>
        <taxon>Bacteria</taxon>
        <taxon>Pseudomonadati</taxon>
        <taxon>Pseudomonadota</taxon>
        <taxon>Gammaproteobacteria</taxon>
        <taxon>Oceanospirillales</taxon>
        <taxon>Halomonadaceae</taxon>
        <taxon>Halomonas</taxon>
    </lineage>
</organism>
<dbReference type="Proteomes" id="UP000294823">
    <property type="component" value="Unassembled WGS sequence"/>
</dbReference>
<dbReference type="Gene3D" id="3.40.630.30">
    <property type="match status" value="1"/>
</dbReference>
<dbReference type="InterPro" id="IPR016181">
    <property type="entry name" value="Acyl_CoA_acyltransferase"/>
</dbReference>